<name>A0A2M9A4U1_9BACT</name>
<dbReference type="PRINTS" id="PR01652">
    <property type="entry name" value="SHAPEPROTEIN"/>
</dbReference>
<keyword evidence="2 6" id="KW-0547">Nucleotide-binding</keyword>
<dbReference type="NCBIfam" id="NF010539">
    <property type="entry name" value="PRK13927.1"/>
    <property type="match status" value="1"/>
</dbReference>
<comment type="similarity">
    <text evidence="5 6">Belongs to the FtsA/MreB family.</text>
</comment>
<dbReference type="InterPro" id="IPR004753">
    <property type="entry name" value="MreB"/>
</dbReference>
<keyword evidence="4 6" id="KW-0133">Cell shape</keyword>
<dbReference type="NCBIfam" id="TIGR00904">
    <property type="entry name" value="mreB"/>
    <property type="match status" value="1"/>
</dbReference>
<dbReference type="RefSeq" id="WP_100424765.1">
    <property type="nucleotide sequence ID" value="NZ_JAQXKX010000031.1"/>
</dbReference>
<evidence type="ECO:0000313" key="8">
    <source>
        <dbReference type="Proteomes" id="UP000231134"/>
    </source>
</evidence>
<dbReference type="InterPro" id="IPR056546">
    <property type="entry name" value="MreB_MamK-like"/>
</dbReference>
<proteinExistence type="inferred from homology"/>
<feature type="binding site" evidence="6">
    <location>
        <begin position="160"/>
        <end position="162"/>
    </location>
    <ligand>
        <name>ATP</name>
        <dbReference type="ChEBI" id="CHEBI:30616"/>
    </ligand>
</feature>
<reference evidence="7 8" key="1">
    <citation type="submission" date="2017-11" db="EMBL/GenBank/DDBJ databases">
        <title>Animal gut microbial communities from fecal samples from Wisconsin, USA.</title>
        <authorList>
            <person name="Neumann A."/>
        </authorList>
    </citation>
    <scope>NUCLEOTIDE SEQUENCE [LARGE SCALE GENOMIC DNA]</scope>
    <source>
        <strain evidence="7 8">UWS3</strain>
    </source>
</reference>
<dbReference type="AlphaFoldDB" id="A0A2M9A4U1"/>
<dbReference type="GO" id="GO:0000902">
    <property type="term" value="P:cell morphogenesis"/>
    <property type="evidence" value="ECO:0007669"/>
    <property type="project" value="InterPro"/>
</dbReference>
<dbReference type="InterPro" id="IPR043129">
    <property type="entry name" value="ATPase_NBD"/>
</dbReference>
<gene>
    <name evidence="6" type="primary">mreB</name>
    <name evidence="7" type="ORF">BGX16_0648</name>
</gene>
<feature type="binding site" evidence="6">
    <location>
        <begin position="15"/>
        <end position="17"/>
    </location>
    <ligand>
        <name>ATP</name>
        <dbReference type="ChEBI" id="CHEBI:30616"/>
    </ligand>
</feature>
<dbReference type="EMBL" id="PGEX01000001">
    <property type="protein sequence ID" value="PJJ40709.1"/>
    <property type="molecule type" value="Genomic_DNA"/>
</dbReference>
<dbReference type="GO" id="GO:0008360">
    <property type="term" value="P:regulation of cell shape"/>
    <property type="evidence" value="ECO:0007669"/>
    <property type="project" value="UniProtKB-UniRule"/>
</dbReference>
<dbReference type="OrthoDB" id="9768127at2"/>
<evidence type="ECO:0000256" key="4">
    <source>
        <dbReference type="ARBA" id="ARBA00022960"/>
    </source>
</evidence>
<dbReference type="PANTHER" id="PTHR42749">
    <property type="entry name" value="CELL SHAPE-DETERMINING PROTEIN MREB"/>
    <property type="match status" value="1"/>
</dbReference>
<dbReference type="Gene3D" id="3.30.420.40">
    <property type="match status" value="2"/>
</dbReference>
<evidence type="ECO:0000313" key="7">
    <source>
        <dbReference type="EMBL" id="PJJ40709.1"/>
    </source>
</evidence>
<evidence type="ECO:0000256" key="2">
    <source>
        <dbReference type="ARBA" id="ARBA00022741"/>
    </source>
</evidence>
<accession>A0A2M9A4U1</accession>
<comment type="subcellular location">
    <subcellularLocation>
        <location evidence="6">Cytoplasm</location>
    </subcellularLocation>
    <text evidence="6">Membrane-associated.</text>
</comment>
<sequence>MFGLFSCDIGVDLGTANTLVHVAGQGIVINEPTVVAMDRKNDRVTAIGGEAKKMLGRTPGANVAIRPMKDGVIADFQLVEILLSTFIKRVQKYPLFLVKPRVVIGVPSGITEVEKRAVTDAARMAGAKEVHLVHEPMAAAVGMGIPVDGPAGNMIVDIGGGTSDIAVIALNGIVCNASVRVGGDEMDEAIVNYLRKTYNLIVGESTAEQIKWAIGSAYPLEEELTMDVKGGDVMAGLPRTMTITSQEIREALDEPVTAIVDAVKQALALTPPELSADILDRGIIMSGGGSKLRGLDARIRKETGLSVNVIDDPLLCVCKGAARILEELDKFRPVLISSTI</sequence>
<dbReference type="CDD" id="cd10225">
    <property type="entry name" value="ASKHA_NBD_MreB-like"/>
    <property type="match status" value="1"/>
</dbReference>
<dbReference type="Pfam" id="PF06723">
    <property type="entry name" value="MreB_Mbl"/>
    <property type="match status" value="1"/>
</dbReference>
<dbReference type="Proteomes" id="UP000231134">
    <property type="component" value="Unassembled WGS sequence"/>
</dbReference>
<keyword evidence="3 6" id="KW-0067">ATP-binding</keyword>
<evidence type="ECO:0000256" key="3">
    <source>
        <dbReference type="ARBA" id="ARBA00022840"/>
    </source>
</evidence>
<dbReference type="PANTHER" id="PTHR42749:SF1">
    <property type="entry name" value="CELL SHAPE-DETERMINING PROTEIN MREB"/>
    <property type="match status" value="1"/>
</dbReference>
<protein>
    <recommendedName>
        <fullName evidence="6">Cell shape-determining protein MreB</fullName>
    </recommendedName>
</protein>
<comment type="caution">
    <text evidence="6">Lacks conserved residue(s) required for the propagation of feature annotation.</text>
</comment>
<keyword evidence="1 6" id="KW-0963">Cytoplasm</keyword>
<dbReference type="HAMAP" id="MF_02207">
    <property type="entry name" value="MreB"/>
    <property type="match status" value="1"/>
</dbReference>
<comment type="subunit">
    <text evidence="6">Forms polymers.</text>
</comment>
<evidence type="ECO:0000256" key="1">
    <source>
        <dbReference type="ARBA" id="ARBA00022490"/>
    </source>
</evidence>
<comment type="function">
    <text evidence="6">Forms membrane-associated dynamic filaments that are essential for cell shape determination. Acts by regulating cell wall synthesis and cell elongation, and thus cell shape. A feedback loop between cell geometry and MreB localization may maintain elongated cell shape by targeting cell wall growth to regions of negative cell wall curvature.</text>
</comment>
<organism evidence="7 8">
    <name type="scientific">Hallerella succinigenes</name>
    <dbReference type="NCBI Taxonomy" id="1896222"/>
    <lineage>
        <taxon>Bacteria</taxon>
        <taxon>Pseudomonadati</taxon>
        <taxon>Fibrobacterota</taxon>
        <taxon>Fibrobacteria</taxon>
        <taxon>Fibrobacterales</taxon>
        <taxon>Fibrobacteraceae</taxon>
        <taxon>Hallerella</taxon>
    </lineage>
</organism>
<evidence type="ECO:0000256" key="6">
    <source>
        <dbReference type="HAMAP-Rule" id="MF_02207"/>
    </source>
</evidence>
<comment type="caution">
    <text evidence="7">The sequence shown here is derived from an EMBL/GenBank/DDBJ whole genome shotgun (WGS) entry which is preliminary data.</text>
</comment>
<evidence type="ECO:0000256" key="5">
    <source>
        <dbReference type="ARBA" id="ARBA00023458"/>
    </source>
</evidence>
<feature type="binding site" evidence="6">
    <location>
        <begin position="208"/>
        <end position="211"/>
    </location>
    <ligand>
        <name>ATP</name>
        <dbReference type="ChEBI" id="CHEBI:30616"/>
    </ligand>
</feature>
<dbReference type="GO" id="GO:0005737">
    <property type="term" value="C:cytoplasm"/>
    <property type="evidence" value="ECO:0007669"/>
    <property type="project" value="UniProtKB-SubCell"/>
</dbReference>
<keyword evidence="8" id="KW-1185">Reference proteome</keyword>
<dbReference type="GO" id="GO:0005524">
    <property type="term" value="F:ATP binding"/>
    <property type="evidence" value="ECO:0007669"/>
    <property type="project" value="UniProtKB-KW"/>
</dbReference>
<dbReference type="SUPFAM" id="SSF53067">
    <property type="entry name" value="Actin-like ATPase domain"/>
    <property type="match status" value="2"/>
</dbReference>